<keyword evidence="2 4" id="KW-0863">Zinc-finger</keyword>
<reference evidence="7" key="1">
    <citation type="submission" date="2021-01" db="EMBL/GenBank/DDBJ databases">
        <title>Caligus Genome Assembly.</title>
        <authorList>
            <person name="Gallardo-Escarate C."/>
        </authorList>
    </citation>
    <scope>NUCLEOTIDE SEQUENCE [LARGE SCALE GENOMIC DNA]</scope>
</reference>
<evidence type="ECO:0000313" key="6">
    <source>
        <dbReference type="EMBL" id="QQP40915.1"/>
    </source>
</evidence>
<dbReference type="InterPro" id="IPR001841">
    <property type="entry name" value="Znf_RING"/>
</dbReference>
<dbReference type="PROSITE" id="PS00518">
    <property type="entry name" value="ZF_RING_1"/>
    <property type="match status" value="1"/>
</dbReference>
<evidence type="ECO:0000259" key="5">
    <source>
        <dbReference type="PROSITE" id="PS50089"/>
    </source>
</evidence>
<organism evidence="6 7">
    <name type="scientific">Caligus rogercresseyi</name>
    <name type="common">Sea louse</name>
    <dbReference type="NCBI Taxonomy" id="217165"/>
    <lineage>
        <taxon>Eukaryota</taxon>
        <taxon>Metazoa</taxon>
        <taxon>Ecdysozoa</taxon>
        <taxon>Arthropoda</taxon>
        <taxon>Crustacea</taxon>
        <taxon>Multicrustacea</taxon>
        <taxon>Hexanauplia</taxon>
        <taxon>Copepoda</taxon>
        <taxon>Siphonostomatoida</taxon>
        <taxon>Caligidae</taxon>
        <taxon>Caligus</taxon>
    </lineage>
</organism>
<evidence type="ECO:0000256" key="3">
    <source>
        <dbReference type="ARBA" id="ARBA00022833"/>
    </source>
</evidence>
<dbReference type="EMBL" id="CP045899">
    <property type="protein sequence ID" value="QQP40915.1"/>
    <property type="molecule type" value="Genomic_DNA"/>
</dbReference>
<evidence type="ECO:0000256" key="1">
    <source>
        <dbReference type="ARBA" id="ARBA00022723"/>
    </source>
</evidence>
<evidence type="ECO:0000256" key="4">
    <source>
        <dbReference type="PROSITE-ProRule" id="PRU00175"/>
    </source>
</evidence>
<evidence type="ECO:0000256" key="2">
    <source>
        <dbReference type="ARBA" id="ARBA00022771"/>
    </source>
</evidence>
<dbReference type="Proteomes" id="UP000595437">
    <property type="component" value="Chromosome 10"/>
</dbReference>
<keyword evidence="3" id="KW-0862">Zinc</keyword>
<accession>A0A7T8K0Y6</accession>
<dbReference type="PROSITE" id="PS50089">
    <property type="entry name" value="ZF_RING_2"/>
    <property type="match status" value="1"/>
</dbReference>
<name>A0A7T8K0Y6_CALRO</name>
<keyword evidence="1" id="KW-0479">Metal-binding</keyword>
<evidence type="ECO:0000313" key="7">
    <source>
        <dbReference type="Proteomes" id="UP000595437"/>
    </source>
</evidence>
<dbReference type="InterPro" id="IPR013083">
    <property type="entry name" value="Znf_RING/FYVE/PHD"/>
</dbReference>
<sequence>MPVIPLGPLREMSGSPNCLSMESISLILSEMNRFLRCSACLIVPRKHLWYIKPCLHSYCKDCLEAMEATCRCRSCERHFSPRKGPCHTSNLWGHHRHISRHQGSTRSFSGGGQSDLTDGVSEKAFLVGSVSIEDSFNVLFIKELLE</sequence>
<dbReference type="AlphaFoldDB" id="A0A7T8K0Y6"/>
<gene>
    <name evidence="6" type="ORF">FKW44_015125</name>
</gene>
<keyword evidence="7" id="KW-1185">Reference proteome</keyword>
<dbReference type="Gene3D" id="3.30.40.10">
    <property type="entry name" value="Zinc/RING finger domain, C3HC4 (zinc finger)"/>
    <property type="match status" value="1"/>
</dbReference>
<feature type="domain" description="RING-type" evidence="5">
    <location>
        <begin position="37"/>
        <end position="76"/>
    </location>
</feature>
<dbReference type="InterPro" id="IPR017907">
    <property type="entry name" value="Znf_RING_CS"/>
</dbReference>
<proteinExistence type="predicted"/>
<protein>
    <submittedName>
        <fullName evidence="6">BRCA1associated RING domain protein 1like</fullName>
    </submittedName>
</protein>
<dbReference type="GO" id="GO:0008270">
    <property type="term" value="F:zinc ion binding"/>
    <property type="evidence" value="ECO:0007669"/>
    <property type="project" value="UniProtKB-KW"/>
</dbReference>